<feature type="region of interest" description="Disordered" evidence="1">
    <location>
        <begin position="1"/>
        <end position="84"/>
    </location>
</feature>
<evidence type="ECO:0000256" key="1">
    <source>
        <dbReference type="SAM" id="MobiDB-lite"/>
    </source>
</evidence>
<evidence type="ECO:0000313" key="2">
    <source>
        <dbReference type="Proteomes" id="UP000025227"/>
    </source>
</evidence>
<sequence>MEQSATFPQPMGKKKREASHSDDSGSSVQLVHGANMAVKETKKSLPKPPKLPGKSQTENSQAKRKPPTDDASQGPFSAKKSRTQITNMKELLHEGGALLMNAAENMEILTRQSDPTLRLVSHIKETEQRLKFYQDKTTSVMRDVLTST</sequence>
<organism evidence="2 3">
    <name type="scientific">Haemonchus contortus</name>
    <name type="common">Barber pole worm</name>
    <dbReference type="NCBI Taxonomy" id="6289"/>
    <lineage>
        <taxon>Eukaryota</taxon>
        <taxon>Metazoa</taxon>
        <taxon>Ecdysozoa</taxon>
        <taxon>Nematoda</taxon>
        <taxon>Chromadorea</taxon>
        <taxon>Rhabditida</taxon>
        <taxon>Rhabditina</taxon>
        <taxon>Rhabditomorpha</taxon>
        <taxon>Strongyloidea</taxon>
        <taxon>Trichostrongylidae</taxon>
        <taxon>Haemonchus</taxon>
    </lineage>
</organism>
<accession>A0A7I4XZN0</accession>
<dbReference type="AlphaFoldDB" id="A0A7I4XZN0"/>
<keyword evidence="2" id="KW-1185">Reference proteome</keyword>
<proteinExistence type="predicted"/>
<dbReference type="Proteomes" id="UP000025227">
    <property type="component" value="Unplaced"/>
</dbReference>
<evidence type="ECO:0000313" key="3">
    <source>
        <dbReference type="WBParaSite" id="HCON_00032530-00001"/>
    </source>
</evidence>
<dbReference type="WBParaSite" id="HCON_00032530-00001">
    <property type="protein sequence ID" value="HCON_00032530-00001"/>
    <property type="gene ID" value="HCON_00032530"/>
</dbReference>
<reference evidence="3" key="1">
    <citation type="submission" date="2020-12" db="UniProtKB">
        <authorList>
            <consortium name="WormBaseParasite"/>
        </authorList>
    </citation>
    <scope>IDENTIFICATION</scope>
    <source>
        <strain evidence="3">MHco3</strain>
    </source>
</reference>
<protein>
    <submittedName>
        <fullName evidence="3">BLOC-1-related complex subunit 7</fullName>
    </submittedName>
</protein>
<name>A0A7I4XZN0_HAECO</name>